<comment type="subcellular location">
    <subcellularLocation>
        <location evidence="1">Cell envelope</location>
    </subcellularLocation>
</comment>
<dbReference type="PANTHER" id="PTHR30532">
    <property type="entry name" value="IRON III DICITRATE-BINDING PERIPLASMIC PROTEIN"/>
    <property type="match status" value="1"/>
</dbReference>
<evidence type="ECO:0000256" key="5">
    <source>
        <dbReference type="SAM" id="Coils"/>
    </source>
</evidence>
<evidence type="ECO:0000313" key="8">
    <source>
        <dbReference type="EMBL" id="SUP43795.1"/>
    </source>
</evidence>
<feature type="coiled-coil region" evidence="5">
    <location>
        <begin position="160"/>
        <end position="194"/>
    </location>
</feature>
<dbReference type="AlphaFoldDB" id="A0A380NND8"/>
<dbReference type="InterPro" id="IPR033870">
    <property type="entry name" value="FatB"/>
</dbReference>
<dbReference type="RefSeq" id="WP_172460572.1">
    <property type="nucleotide sequence ID" value="NZ_UHIO01000001.1"/>
</dbReference>
<dbReference type="InterPro" id="IPR002491">
    <property type="entry name" value="ABC_transptr_periplasmic_BD"/>
</dbReference>
<proteinExistence type="inferred from homology"/>
<dbReference type="CDD" id="cd01140">
    <property type="entry name" value="FatB"/>
    <property type="match status" value="1"/>
</dbReference>
<evidence type="ECO:0000313" key="9">
    <source>
        <dbReference type="Proteomes" id="UP000255367"/>
    </source>
</evidence>
<dbReference type="Pfam" id="PF01497">
    <property type="entry name" value="Peripla_BP_2"/>
    <property type="match status" value="1"/>
</dbReference>
<feature type="chain" id="PRO_5039035055" evidence="6">
    <location>
        <begin position="22"/>
        <end position="320"/>
    </location>
</feature>
<accession>A0A380NND8</accession>
<evidence type="ECO:0000256" key="3">
    <source>
        <dbReference type="ARBA" id="ARBA00022448"/>
    </source>
</evidence>
<dbReference type="SUPFAM" id="SSF53807">
    <property type="entry name" value="Helical backbone' metal receptor"/>
    <property type="match status" value="1"/>
</dbReference>
<keyword evidence="4 6" id="KW-0732">Signal</keyword>
<dbReference type="PROSITE" id="PS50983">
    <property type="entry name" value="FE_B12_PBP"/>
    <property type="match status" value="1"/>
</dbReference>
<comment type="similarity">
    <text evidence="2">Belongs to the bacterial solute-binding protein 8 family.</text>
</comment>
<dbReference type="EMBL" id="UHIO01000001">
    <property type="protein sequence ID" value="SUP43795.1"/>
    <property type="molecule type" value="Genomic_DNA"/>
</dbReference>
<dbReference type="GO" id="GO:0030288">
    <property type="term" value="C:outer membrane-bounded periplasmic space"/>
    <property type="evidence" value="ECO:0007669"/>
    <property type="project" value="TreeGrafter"/>
</dbReference>
<dbReference type="GO" id="GO:1901678">
    <property type="term" value="P:iron coordination entity transport"/>
    <property type="evidence" value="ECO:0007669"/>
    <property type="project" value="UniProtKB-ARBA"/>
</dbReference>
<evidence type="ECO:0000256" key="4">
    <source>
        <dbReference type="ARBA" id="ARBA00022729"/>
    </source>
</evidence>
<sequence>MRKIFKYMAVTICVVAMGLLAGCGSTSSSNSNEGTGGTIQIQHKSGDTTVPVNPKRVVVLDLASLDTMDKLGLSSSVVGLPNDLMPAYLDKYKDSNTYISVGNLKEINFEKVSQLKPDLIIISGRQEESYKELASIAPTINLGLDMAHYWDSMQHNVKIIGQIFNKEKEAETELKALQNRVADLKKITLNSEKKGVVVMVNGGKLSVFGPGTRYGLIFDTVGAQSILPAPTDGKEMTHGQRASFEFLAEKNPDFMIVIDRDNAIGQGGSAKDIMNTPLINQTKAAQTGHIVYADSALWYLSGGGLESTALMLDDITRAIQ</sequence>
<dbReference type="Proteomes" id="UP000255367">
    <property type="component" value="Unassembled WGS sequence"/>
</dbReference>
<dbReference type="InterPro" id="IPR051313">
    <property type="entry name" value="Bact_iron-sidero_bind"/>
</dbReference>
<protein>
    <submittedName>
        <fullName evidence="8">Uncharacterized ABC transporter solute-binding protein yclQ</fullName>
    </submittedName>
</protein>
<evidence type="ECO:0000259" key="7">
    <source>
        <dbReference type="PROSITE" id="PS50983"/>
    </source>
</evidence>
<dbReference type="PROSITE" id="PS51257">
    <property type="entry name" value="PROKAR_LIPOPROTEIN"/>
    <property type="match status" value="1"/>
</dbReference>
<gene>
    <name evidence="8" type="primary">yclQ</name>
    <name evidence="8" type="ORF">NCTC12020_01346</name>
</gene>
<evidence type="ECO:0000256" key="1">
    <source>
        <dbReference type="ARBA" id="ARBA00004196"/>
    </source>
</evidence>
<keyword evidence="5" id="KW-0175">Coiled coil</keyword>
<reference evidence="8 9" key="1">
    <citation type="submission" date="2018-06" db="EMBL/GenBank/DDBJ databases">
        <authorList>
            <consortium name="Pathogen Informatics"/>
            <person name="Doyle S."/>
        </authorList>
    </citation>
    <scope>NUCLEOTIDE SEQUENCE [LARGE SCALE GENOMIC DNA]</scope>
    <source>
        <strain evidence="8 9">NCTC12020</strain>
    </source>
</reference>
<evidence type="ECO:0000256" key="2">
    <source>
        <dbReference type="ARBA" id="ARBA00008814"/>
    </source>
</evidence>
<organism evidence="8 9">
    <name type="scientific">Veillonella criceti</name>
    <dbReference type="NCBI Taxonomy" id="103891"/>
    <lineage>
        <taxon>Bacteria</taxon>
        <taxon>Bacillati</taxon>
        <taxon>Bacillota</taxon>
        <taxon>Negativicutes</taxon>
        <taxon>Veillonellales</taxon>
        <taxon>Veillonellaceae</taxon>
        <taxon>Veillonella</taxon>
    </lineage>
</organism>
<dbReference type="Gene3D" id="3.40.50.1980">
    <property type="entry name" value="Nitrogenase molybdenum iron protein domain"/>
    <property type="match status" value="2"/>
</dbReference>
<feature type="domain" description="Fe/B12 periplasmic-binding" evidence="7">
    <location>
        <begin position="56"/>
        <end position="320"/>
    </location>
</feature>
<keyword evidence="3" id="KW-0813">Transport</keyword>
<name>A0A380NND8_9FIRM</name>
<dbReference type="PANTHER" id="PTHR30532:SF28">
    <property type="entry name" value="PETROBACTIN-BINDING PROTEIN YCLQ"/>
    <property type="match status" value="1"/>
</dbReference>
<evidence type="ECO:0000256" key="6">
    <source>
        <dbReference type="SAM" id="SignalP"/>
    </source>
</evidence>
<feature type="signal peptide" evidence="6">
    <location>
        <begin position="1"/>
        <end position="21"/>
    </location>
</feature>
<keyword evidence="9" id="KW-1185">Reference proteome</keyword>